<proteinExistence type="predicted"/>
<evidence type="ECO:0000313" key="1">
    <source>
        <dbReference type="EnsemblMetazoa" id="Aqu2.1.36136_001"/>
    </source>
</evidence>
<protein>
    <submittedName>
        <fullName evidence="1">Uncharacterized protein</fullName>
    </submittedName>
</protein>
<organism evidence="1">
    <name type="scientific">Amphimedon queenslandica</name>
    <name type="common">Sponge</name>
    <dbReference type="NCBI Taxonomy" id="400682"/>
    <lineage>
        <taxon>Eukaryota</taxon>
        <taxon>Metazoa</taxon>
        <taxon>Porifera</taxon>
        <taxon>Demospongiae</taxon>
        <taxon>Heteroscleromorpha</taxon>
        <taxon>Haplosclerida</taxon>
        <taxon>Niphatidae</taxon>
        <taxon>Amphimedon</taxon>
    </lineage>
</organism>
<name>A0A1X7V809_AMPQE</name>
<sequence>QNFEAPYIFDSNCPALQGFVCKLKKRGKNEFCDIERCTRCKREDKRLHTLYSSTNINVSQHTLWTQLILQV</sequence>
<reference evidence="1" key="1">
    <citation type="submission" date="2017-05" db="UniProtKB">
        <authorList>
            <consortium name="EnsemblMetazoa"/>
        </authorList>
    </citation>
    <scope>IDENTIFICATION</scope>
</reference>
<dbReference type="AlphaFoldDB" id="A0A1X7V809"/>
<dbReference type="EnsemblMetazoa" id="Aqu2.1.36136_001">
    <property type="protein sequence ID" value="Aqu2.1.36136_001"/>
    <property type="gene ID" value="Aqu2.1.36136"/>
</dbReference>
<dbReference type="InParanoid" id="A0A1X7V809"/>
<accession>A0A1X7V809</accession>